<evidence type="ECO:0000256" key="2">
    <source>
        <dbReference type="ARBA" id="ARBA00022689"/>
    </source>
</evidence>
<evidence type="ECO:0000313" key="10">
    <source>
        <dbReference type="EMBL" id="EBY8645249.1"/>
    </source>
</evidence>
<keyword evidence="3" id="KW-0805">Transcription regulation</keyword>
<dbReference type="NCBIfam" id="NF010256">
    <property type="entry name" value="PRK13702.1"/>
    <property type="match status" value="1"/>
</dbReference>
<proteinExistence type="predicted"/>
<keyword evidence="4" id="KW-0238">DNA-binding</keyword>
<sequence>MIHEEAEMSQQVESAVTSSSKRTYRKGNPLSSAEKKRLSILRKKTTHKELNVFIQNMHKDILQQLCEENGTTQAQMIELLIEREMAKRA</sequence>
<dbReference type="InterPro" id="IPR019661">
    <property type="entry name" value="RepA2"/>
</dbReference>
<keyword evidence="5" id="KW-0804">Transcription</keyword>
<dbReference type="AlphaFoldDB" id="A0A3Z6QNW5"/>
<dbReference type="GO" id="GO:0003677">
    <property type="term" value="F:DNA binding"/>
    <property type="evidence" value="ECO:0007669"/>
    <property type="project" value="UniProtKB-KW"/>
</dbReference>
<dbReference type="Proteomes" id="UP000839708">
    <property type="component" value="Unassembled WGS sequence"/>
</dbReference>
<evidence type="ECO:0000256" key="5">
    <source>
        <dbReference type="ARBA" id="ARBA00023163"/>
    </source>
</evidence>
<reference evidence="8" key="1">
    <citation type="submission" date="2018-09" db="EMBL/GenBank/DDBJ databases">
        <authorList>
            <person name="Ashton P.M."/>
            <person name="Dallman T."/>
            <person name="Nair S."/>
            <person name="De Pinna E."/>
            <person name="Peters T."/>
            <person name="Grant K."/>
        </authorList>
    </citation>
    <scope>NUCLEOTIDE SEQUENCE [LARGE SCALE GENOMIC DNA]</scope>
    <source>
        <strain evidence="10">140692</strain>
        <strain evidence="11">367309</strain>
        <strain evidence="8">412099</strain>
        <strain evidence="9">498895</strain>
    </source>
</reference>
<evidence type="ECO:0000313" key="9">
    <source>
        <dbReference type="EMBL" id="EBR8575353.1"/>
    </source>
</evidence>
<keyword evidence="2" id="KW-0615">Plasmid copy control</keyword>
<feature type="region of interest" description="Disordered" evidence="7">
    <location>
        <begin position="1"/>
        <end position="37"/>
    </location>
</feature>
<gene>
    <name evidence="8" type="primary">repA</name>
    <name evidence="8" type="ORF">D6K54_18210</name>
    <name evidence="10" type="ORF">D6S17_27750</name>
    <name evidence="9" type="ORF">DOV67_28400</name>
    <name evidence="11" type="ORF">EZX71_26700</name>
</gene>
<evidence type="ECO:0000256" key="1">
    <source>
        <dbReference type="ARBA" id="ARBA00022491"/>
    </source>
</evidence>
<dbReference type="Pfam" id="PF10723">
    <property type="entry name" value="RepB-RCR_reg"/>
    <property type="match status" value="1"/>
</dbReference>
<dbReference type="EMBL" id="AAGTQF010000179">
    <property type="protein sequence ID" value="EBR8575353.1"/>
    <property type="molecule type" value="Genomic_DNA"/>
</dbReference>
<organism evidence="8">
    <name type="scientific">Salmonella enterica subsp. enterica serovar Java</name>
    <dbReference type="NCBI Taxonomy" id="224729"/>
    <lineage>
        <taxon>Bacteria</taxon>
        <taxon>Pseudomonadati</taxon>
        <taxon>Pseudomonadota</taxon>
        <taxon>Gammaproteobacteria</taxon>
        <taxon>Enterobacterales</taxon>
        <taxon>Enterobacteriaceae</taxon>
        <taxon>Salmonella</taxon>
    </lineage>
</organism>
<evidence type="ECO:0000313" key="11">
    <source>
        <dbReference type="EMBL" id="ECW2471468.1"/>
    </source>
</evidence>
<dbReference type="GO" id="GO:0006276">
    <property type="term" value="P:plasmid maintenance"/>
    <property type="evidence" value="ECO:0007669"/>
    <property type="project" value="UniProtKB-KW"/>
</dbReference>
<dbReference type="EMBL" id="AAHPHN010000096">
    <property type="protein sequence ID" value="EBY8645249.1"/>
    <property type="molecule type" value="Genomic_DNA"/>
</dbReference>
<evidence type="ECO:0000256" key="3">
    <source>
        <dbReference type="ARBA" id="ARBA00023015"/>
    </source>
</evidence>
<feature type="compositionally biased region" description="Polar residues" evidence="7">
    <location>
        <begin position="8"/>
        <end position="21"/>
    </location>
</feature>
<dbReference type="Proteomes" id="UP000839631">
    <property type="component" value="Unassembled WGS sequence"/>
</dbReference>
<evidence type="ECO:0000256" key="7">
    <source>
        <dbReference type="SAM" id="MobiDB-lite"/>
    </source>
</evidence>
<evidence type="ECO:0000313" key="8">
    <source>
        <dbReference type="EMBL" id="EAC0788644.1"/>
    </source>
</evidence>
<name>A0A3Z6QNW5_SALEB</name>
<keyword evidence="1" id="KW-0678">Repressor</keyword>
<protein>
    <recommendedName>
        <fullName evidence="6">Protein CopB</fullName>
    </recommendedName>
</protein>
<dbReference type="EMBL" id="AAKVUB010000061">
    <property type="protein sequence ID" value="ECW2471468.1"/>
    <property type="molecule type" value="Genomic_DNA"/>
</dbReference>
<evidence type="ECO:0000256" key="6">
    <source>
        <dbReference type="ARBA" id="ARBA00031853"/>
    </source>
</evidence>
<evidence type="ECO:0000256" key="4">
    <source>
        <dbReference type="ARBA" id="ARBA00023125"/>
    </source>
</evidence>
<dbReference type="Proteomes" id="UP000839733">
    <property type="component" value="Unassembled WGS sequence"/>
</dbReference>
<comment type="caution">
    <text evidence="8">The sequence shown here is derived from an EMBL/GenBank/DDBJ whole genome shotgun (WGS) entry which is preliminary data.</text>
</comment>
<accession>A0A3Z6QNW5</accession>
<dbReference type="EMBL" id="AAAGSE010000029">
    <property type="protein sequence ID" value="EAC0788644.1"/>
    <property type="molecule type" value="Genomic_DNA"/>
</dbReference>